<sequence length="1034" mass="116261">MGLHSLVTGWFGQKHPGPRGAKLVGEGRDWCGLCGDQGLQLVVEQVKRDKRVEDLTETMSTIYYHIQDTDFDKIKSFENTLQRLVKMTTECAYFIASYKKKVFARRTVESALLGVDDIIANFEENFSQLRIEFLMGSTLQSTHKVLLVLDKVRDIETLLHLQPLPLIQNTGWIRTRTELTSEQEKAFDGLTIWAQNPDEQLIAVLVGKSCEEASLIAHKLCERFHDQERLGSAIFFPATTGTTELSCKCLISTIARELAALHPTFAESIAETLAKSPSLALGSTDLGRQFEDLLIHPLQSLTVIGPVLIVVDGLDRCPDHLKFVETLSAPHIIGKIPRNVRFLLAVGPESQPLYPLICSAGSSLRIWHAGGAFLSHLIMNVAWRYISKELQEPQLLDQLQDIEARMAPVYSRAELEIPPRPDPTITPTSAFLLSEIRRVVTKGKHAAFLNPLLNQARQCVPPELMPHFESYACFISTQASRWNHPFHILFLEFKDAVDPEISFWVQEIANTYHLKGIPPDIRKSLPKETSDYPKALPFLVLRYLNMTLKPNICRFEEITTLNEDIKNLDARLTEHVPAALGVLSGCWSEWVAPHLQALHDDHRKVALTEVRTFLSSHLLSWIELISLLGCVDAGLKQLQLLESVLSQMVQETSTDTNDLKFLHSAVSDSIRFMLYFGTPIWDGGLFVHRLAFFAPTSTFIHRAYAPENVVKTGLDTNWPYKFSVQGDVVRSKVGQRSNDPILTSLRGNSIKLWSLETGAHLRTFELPDSSIHSRLNKFLALPGKNHFAFLHGHASSICYTADETSLAIRVQEGHLYFMDLGTSEIRTYPSFFPCQEHAYGILEISPNNRHIATCASSSSKTSRHNSSISMAVVEVYDTDGQVMITLEHSHSELFFLSQIIWSKDQFLIITIVRFWDANSLFYLWDGETSDYRKLDMGVGGSADFSDDGEVVILTLKTEIRLINCSTFEVVISIPLNIPNPKWQMVLGHGLVMTSLRGGLVFHDIAAKSKSESPHGFGSDIRPQAYRENVFQSCE</sequence>
<gene>
    <name evidence="1" type="ORF">BDN72DRAFT_505463</name>
</gene>
<evidence type="ECO:0000313" key="1">
    <source>
        <dbReference type="EMBL" id="TFK70836.1"/>
    </source>
</evidence>
<proteinExistence type="predicted"/>
<dbReference type="EMBL" id="ML208307">
    <property type="protein sequence ID" value="TFK70836.1"/>
    <property type="molecule type" value="Genomic_DNA"/>
</dbReference>
<protein>
    <submittedName>
        <fullName evidence="1">Uncharacterized protein</fullName>
    </submittedName>
</protein>
<name>A0ACD3AYI8_9AGAR</name>
<reference evidence="1 2" key="1">
    <citation type="journal article" date="2019" name="Nat. Ecol. Evol.">
        <title>Megaphylogeny resolves global patterns of mushroom evolution.</title>
        <authorList>
            <person name="Varga T."/>
            <person name="Krizsan K."/>
            <person name="Foldi C."/>
            <person name="Dima B."/>
            <person name="Sanchez-Garcia M."/>
            <person name="Sanchez-Ramirez S."/>
            <person name="Szollosi G.J."/>
            <person name="Szarkandi J.G."/>
            <person name="Papp V."/>
            <person name="Albert L."/>
            <person name="Andreopoulos W."/>
            <person name="Angelini C."/>
            <person name="Antonin V."/>
            <person name="Barry K.W."/>
            <person name="Bougher N.L."/>
            <person name="Buchanan P."/>
            <person name="Buyck B."/>
            <person name="Bense V."/>
            <person name="Catcheside P."/>
            <person name="Chovatia M."/>
            <person name="Cooper J."/>
            <person name="Damon W."/>
            <person name="Desjardin D."/>
            <person name="Finy P."/>
            <person name="Geml J."/>
            <person name="Haridas S."/>
            <person name="Hughes K."/>
            <person name="Justo A."/>
            <person name="Karasinski D."/>
            <person name="Kautmanova I."/>
            <person name="Kiss B."/>
            <person name="Kocsube S."/>
            <person name="Kotiranta H."/>
            <person name="LaButti K.M."/>
            <person name="Lechner B.E."/>
            <person name="Liimatainen K."/>
            <person name="Lipzen A."/>
            <person name="Lukacs Z."/>
            <person name="Mihaltcheva S."/>
            <person name="Morgado L.N."/>
            <person name="Niskanen T."/>
            <person name="Noordeloos M.E."/>
            <person name="Ohm R.A."/>
            <person name="Ortiz-Santana B."/>
            <person name="Ovrebo C."/>
            <person name="Racz N."/>
            <person name="Riley R."/>
            <person name="Savchenko A."/>
            <person name="Shiryaev A."/>
            <person name="Soop K."/>
            <person name="Spirin V."/>
            <person name="Szebenyi C."/>
            <person name="Tomsovsky M."/>
            <person name="Tulloss R.E."/>
            <person name="Uehling J."/>
            <person name="Grigoriev I.V."/>
            <person name="Vagvolgyi C."/>
            <person name="Papp T."/>
            <person name="Martin F.M."/>
            <person name="Miettinen O."/>
            <person name="Hibbett D.S."/>
            <person name="Nagy L.G."/>
        </authorList>
    </citation>
    <scope>NUCLEOTIDE SEQUENCE [LARGE SCALE GENOMIC DNA]</scope>
    <source>
        <strain evidence="1 2">NL-1719</strain>
    </source>
</reference>
<accession>A0ACD3AYI8</accession>
<dbReference type="Proteomes" id="UP000308600">
    <property type="component" value="Unassembled WGS sequence"/>
</dbReference>
<keyword evidence="2" id="KW-1185">Reference proteome</keyword>
<evidence type="ECO:0000313" key="2">
    <source>
        <dbReference type="Proteomes" id="UP000308600"/>
    </source>
</evidence>
<organism evidence="1 2">
    <name type="scientific">Pluteus cervinus</name>
    <dbReference type="NCBI Taxonomy" id="181527"/>
    <lineage>
        <taxon>Eukaryota</taxon>
        <taxon>Fungi</taxon>
        <taxon>Dikarya</taxon>
        <taxon>Basidiomycota</taxon>
        <taxon>Agaricomycotina</taxon>
        <taxon>Agaricomycetes</taxon>
        <taxon>Agaricomycetidae</taxon>
        <taxon>Agaricales</taxon>
        <taxon>Pluteineae</taxon>
        <taxon>Pluteaceae</taxon>
        <taxon>Pluteus</taxon>
    </lineage>
</organism>